<keyword evidence="1" id="KW-0472">Membrane</keyword>
<evidence type="ECO:0000256" key="1">
    <source>
        <dbReference type="SAM" id="Phobius"/>
    </source>
</evidence>
<dbReference type="EMBL" id="KV419439">
    <property type="protein sequence ID" value="KZS88223.1"/>
    <property type="molecule type" value="Genomic_DNA"/>
</dbReference>
<dbReference type="AlphaFoldDB" id="A0A164P056"/>
<name>A0A164P056_9AGAM</name>
<sequence length="208" mass="23438">MPQGITAPTSPNDNVAPGRNIQSIGHLVTRFKYPSRTDQLALSASSRWLKHQDWKVGSSPRASSLSIHEPNEHALGFNDYLYPRESRLINILAIVFVVPTVLQFILTIGYAAHYIFAPRHMNGSKGTIIREFGNDPHAPGSQRYVIFVHATQKKQHCNRYLLHLIVHKLIQKVDVSLSLESGPMKSVQVWQDFSAEDTSWQPVFGMVL</sequence>
<keyword evidence="3" id="KW-1185">Reference proteome</keyword>
<accession>A0A164P056</accession>
<organism evidence="2 3">
    <name type="scientific">Sistotremastrum niveocremeum HHB9708</name>
    <dbReference type="NCBI Taxonomy" id="1314777"/>
    <lineage>
        <taxon>Eukaryota</taxon>
        <taxon>Fungi</taxon>
        <taxon>Dikarya</taxon>
        <taxon>Basidiomycota</taxon>
        <taxon>Agaricomycotina</taxon>
        <taxon>Agaricomycetes</taxon>
        <taxon>Sistotremastrales</taxon>
        <taxon>Sistotremastraceae</taxon>
        <taxon>Sertulicium</taxon>
        <taxon>Sertulicium niveocremeum</taxon>
    </lineage>
</organism>
<gene>
    <name evidence="2" type="ORF">SISNIDRAFT_470379</name>
</gene>
<keyword evidence="1" id="KW-0812">Transmembrane</keyword>
<dbReference type="Proteomes" id="UP000076722">
    <property type="component" value="Unassembled WGS sequence"/>
</dbReference>
<keyword evidence="1" id="KW-1133">Transmembrane helix</keyword>
<evidence type="ECO:0000313" key="2">
    <source>
        <dbReference type="EMBL" id="KZS88223.1"/>
    </source>
</evidence>
<proteinExistence type="predicted"/>
<reference evidence="2 3" key="1">
    <citation type="journal article" date="2016" name="Mol. Biol. Evol.">
        <title>Comparative Genomics of Early-Diverging Mushroom-Forming Fungi Provides Insights into the Origins of Lignocellulose Decay Capabilities.</title>
        <authorList>
            <person name="Nagy L.G."/>
            <person name="Riley R."/>
            <person name="Tritt A."/>
            <person name="Adam C."/>
            <person name="Daum C."/>
            <person name="Floudas D."/>
            <person name="Sun H."/>
            <person name="Yadav J.S."/>
            <person name="Pangilinan J."/>
            <person name="Larsson K.H."/>
            <person name="Matsuura K."/>
            <person name="Barry K."/>
            <person name="Labutti K."/>
            <person name="Kuo R."/>
            <person name="Ohm R.A."/>
            <person name="Bhattacharya S.S."/>
            <person name="Shirouzu T."/>
            <person name="Yoshinaga Y."/>
            <person name="Martin F.M."/>
            <person name="Grigoriev I.V."/>
            <person name="Hibbett D.S."/>
        </authorList>
    </citation>
    <scope>NUCLEOTIDE SEQUENCE [LARGE SCALE GENOMIC DNA]</scope>
    <source>
        <strain evidence="2 3">HHB9708</strain>
    </source>
</reference>
<evidence type="ECO:0000313" key="3">
    <source>
        <dbReference type="Proteomes" id="UP000076722"/>
    </source>
</evidence>
<feature type="transmembrane region" description="Helical" evidence="1">
    <location>
        <begin position="88"/>
        <end position="116"/>
    </location>
</feature>
<protein>
    <submittedName>
        <fullName evidence="2">Uncharacterized protein</fullName>
    </submittedName>
</protein>